<dbReference type="Proteomes" id="UP000254181">
    <property type="component" value="Unassembled WGS sequence"/>
</dbReference>
<organism evidence="1 2">
    <name type="scientific">Escherichia coli</name>
    <dbReference type="NCBI Taxonomy" id="562"/>
    <lineage>
        <taxon>Bacteria</taxon>
        <taxon>Pseudomonadati</taxon>
        <taxon>Pseudomonadota</taxon>
        <taxon>Gammaproteobacteria</taxon>
        <taxon>Enterobacterales</taxon>
        <taxon>Enterobacteriaceae</taxon>
        <taxon>Escherichia</taxon>
    </lineage>
</organism>
<evidence type="ECO:0000313" key="1">
    <source>
        <dbReference type="EMBL" id="STP21384.1"/>
    </source>
</evidence>
<sequence>MAEGLVNYTRLDDSGGENYPYPGLPNVSGTMKCGLPMPKEIHCRKGKLGRLMTRGSVYLPWLLQKPAAQCQRL</sequence>
<protein>
    <submittedName>
        <fullName evidence="1">Uncharacterized protein</fullName>
    </submittedName>
</protein>
<dbReference type="EMBL" id="UGEM01000004">
    <property type="protein sequence ID" value="STP21384.1"/>
    <property type="molecule type" value="Genomic_DNA"/>
</dbReference>
<dbReference type="AlphaFoldDB" id="A0A377KAP1"/>
<name>A0A377KAP1_ECOLX</name>
<accession>A0A377KAP1</accession>
<evidence type="ECO:0000313" key="2">
    <source>
        <dbReference type="Proteomes" id="UP000254181"/>
    </source>
</evidence>
<gene>
    <name evidence="1" type="ORF">NCTC9075_04834</name>
</gene>
<proteinExistence type="predicted"/>
<reference evidence="1 2" key="1">
    <citation type="submission" date="2018-06" db="EMBL/GenBank/DDBJ databases">
        <authorList>
            <consortium name="Pathogen Informatics"/>
            <person name="Doyle S."/>
        </authorList>
    </citation>
    <scope>NUCLEOTIDE SEQUENCE [LARGE SCALE GENOMIC DNA]</scope>
    <source>
        <strain evidence="1 2">NCTC9075</strain>
    </source>
</reference>